<proteinExistence type="predicted"/>
<accession>A0AAE2CUW3</accession>
<gene>
    <name evidence="1" type="ORF">Salat_0704100</name>
</gene>
<evidence type="ECO:0000313" key="2">
    <source>
        <dbReference type="Proteomes" id="UP001293254"/>
    </source>
</evidence>
<comment type="caution">
    <text evidence="1">The sequence shown here is derived from an EMBL/GenBank/DDBJ whole genome shotgun (WGS) entry which is preliminary data.</text>
</comment>
<reference evidence="1" key="1">
    <citation type="submission" date="2020-06" db="EMBL/GenBank/DDBJ databases">
        <authorList>
            <person name="Li T."/>
            <person name="Hu X."/>
            <person name="Zhang T."/>
            <person name="Song X."/>
            <person name="Zhang H."/>
            <person name="Dai N."/>
            <person name="Sheng W."/>
            <person name="Hou X."/>
            <person name="Wei L."/>
        </authorList>
    </citation>
    <scope>NUCLEOTIDE SEQUENCE</scope>
    <source>
        <strain evidence="1">3651</strain>
        <tissue evidence="1">Leaf</tissue>
    </source>
</reference>
<name>A0AAE2CUW3_9LAMI</name>
<evidence type="ECO:0000313" key="1">
    <source>
        <dbReference type="EMBL" id="KAK4435407.1"/>
    </source>
</evidence>
<dbReference type="EMBL" id="JACGWO010000002">
    <property type="protein sequence ID" value="KAK4435407.1"/>
    <property type="molecule type" value="Genomic_DNA"/>
</dbReference>
<keyword evidence="2" id="KW-1185">Reference proteome</keyword>
<dbReference type="Proteomes" id="UP001293254">
    <property type="component" value="Unassembled WGS sequence"/>
</dbReference>
<sequence>MGLIRQSASHVPDTYELYGRSISGGIQSAGAAHLTDENETVRQREQILDTNLVEAHGLEQFETQVRTNPILPLSLSDNSIGSSHELSSIQIAAEEGGVCEADGGVGRLLDGVEQGWFVVFCWMIWKLRCKWVMENNQCDVLVAANEAELLLLDYTRVRDRLRIRG</sequence>
<dbReference type="AlphaFoldDB" id="A0AAE2CUW3"/>
<protein>
    <submittedName>
        <fullName evidence="1">Uncharacterized protein</fullName>
    </submittedName>
</protein>
<reference evidence="1" key="2">
    <citation type="journal article" date="2024" name="Plant">
        <title>Genomic evolution and insights into agronomic trait innovations of Sesamum species.</title>
        <authorList>
            <person name="Miao H."/>
            <person name="Wang L."/>
            <person name="Qu L."/>
            <person name="Liu H."/>
            <person name="Sun Y."/>
            <person name="Le M."/>
            <person name="Wang Q."/>
            <person name="Wei S."/>
            <person name="Zheng Y."/>
            <person name="Lin W."/>
            <person name="Duan Y."/>
            <person name="Cao H."/>
            <person name="Xiong S."/>
            <person name="Wang X."/>
            <person name="Wei L."/>
            <person name="Li C."/>
            <person name="Ma Q."/>
            <person name="Ju M."/>
            <person name="Zhao R."/>
            <person name="Li G."/>
            <person name="Mu C."/>
            <person name="Tian Q."/>
            <person name="Mei H."/>
            <person name="Zhang T."/>
            <person name="Gao T."/>
            <person name="Zhang H."/>
        </authorList>
    </citation>
    <scope>NUCLEOTIDE SEQUENCE</scope>
    <source>
        <strain evidence="1">3651</strain>
    </source>
</reference>
<organism evidence="1 2">
    <name type="scientific">Sesamum alatum</name>
    <dbReference type="NCBI Taxonomy" id="300844"/>
    <lineage>
        <taxon>Eukaryota</taxon>
        <taxon>Viridiplantae</taxon>
        <taxon>Streptophyta</taxon>
        <taxon>Embryophyta</taxon>
        <taxon>Tracheophyta</taxon>
        <taxon>Spermatophyta</taxon>
        <taxon>Magnoliopsida</taxon>
        <taxon>eudicotyledons</taxon>
        <taxon>Gunneridae</taxon>
        <taxon>Pentapetalae</taxon>
        <taxon>asterids</taxon>
        <taxon>lamiids</taxon>
        <taxon>Lamiales</taxon>
        <taxon>Pedaliaceae</taxon>
        <taxon>Sesamum</taxon>
    </lineage>
</organism>